<keyword evidence="2" id="KW-1185">Reference proteome</keyword>
<reference evidence="1 2" key="1">
    <citation type="journal article" date="2012" name="Environ. Microbiol.">
        <title>The genome of the ammonia-oxidizing Candidatus Nitrososphaera gargensis: insights into metabolic versatility and environmental adaptations.</title>
        <authorList>
            <person name="Spang A."/>
            <person name="Poehlein A."/>
            <person name="Offre P."/>
            <person name="Zumbragel S."/>
            <person name="Haider S."/>
            <person name="Rychlik N."/>
            <person name="Nowka B."/>
            <person name="Schmeisser C."/>
            <person name="Lebedeva E.V."/>
            <person name="Rattei T."/>
            <person name="Bohm C."/>
            <person name="Schmid M."/>
            <person name="Galushko A."/>
            <person name="Hatzenpichler R."/>
            <person name="Weinmaier T."/>
            <person name="Daniel R."/>
            <person name="Schleper C."/>
            <person name="Spieck E."/>
            <person name="Streit W."/>
            <person name="Wagner M."/>
        </authorList>
    </citation>
    <scope>NUCLEOTIDE SEQUENCE [LARGE SCALE GENOMIC DNA]</scope>
    <source>
        <strain evidence="2">Ga9.2</strain>
    </source>
</reference>
<gene>
    <name evidence="1" type="ordered locus">Ngar_c23030</name>
</gene>
<dbReference type="AlphaFoldDB" id="K0IH69"/>
<sequence>MDKFIDRLMESAASAYAPRLEEMTRARKAELEEIRSKVKTSPDQVEAWFDKEIEKLQKMDVKEIMKNATAGI</sequence>
<dbReference type="Proteomes" id="UP000008037">
    <property type="component" value="Chromosome"/>
</dbReference>
<evidence type="ECO:0000313" key="2">
    <source>
        <dbReference type="Proteomes" id="UP000008037"/>
    </source>
</evidence>
<dbReference type="KEGG" id="nga:Ngar_c23030"/>
<dbReference type="InParanoid" id="K0IH69"/>
<dbReference type="HOGENOM" id="CLU_2765843_0_0_2"/>
<dbReference type="BioCyc" id="CNIT1237085:G1324-2301-MONOMER"/>
<dbReference type="EMBL" id="CP002408">
    <property type="protein sequence ID" value="AFU59230.1"/>
    <property type="molecule type" value="Genomic_DNA"/>
</dbReference>
<dbReference type="STRING" id="1237085.Ngar_c23030"/>
<protein>
    <submittedName>
        <fullName evidence="1">Uncharacterized protein</fullName>
    </submittedName>
</protein>
<accession>K0IH69</accession>
<name>K0IH69_NITGG</name>
<evidence type="ECO:0000313" key="1">
    <source>
        <dbReference type="EMBL" id="AFU59230.1"/>
    </source>
</evidence>
<organism evidence="1 2">
    <name type="scientific">Nitrososphaera gargensis (strain Ga9.2)</name>
    <dbReference type="NCBI Taxonomy" id="1237085"/>
    <lineage>
        <taxon>Archaea</taxon>
        <taxon>Nitrososphaerota</taxon>
        <taxon>Nitrososphaeria</taxon>
        <taxon>Nitrososphaerales</taxon>
        <taxon>Nitrososphaeraceae</taxon>
        <taxon>Nitrososphaera</taxon>
    </lineage>
</organism>
<proteinExistence type="predicted"/>